<dbReference type="Proteomes" id="UP000006898">
    <property type="component" value="Chromosome"/>
</dbReference>
<sequence>MKMTPKMLEVEQATGVRGTG</sequence>
<dbReference type="EMBL" id="FP565575">
    <property type="protein sequence ID" value="CBE68058.1"/>
    <property type="molecule type" value="Genomic_DNA"/>
</dbReference>
<organism evidence="2 3">
    <name type="scientific">Methylomirabilis oxygeniifera</name>
    <dbReference type="NCBI Taxonomy" id="671143"/>
    <lineage>
        <taxon>Bacteria</taxon>
        <taxon>Candidatus Methylomirabilota</taxon>
        <taxon>Candidatus Methylomirabilia</taxon>
        <taxon>Candidatus Methylomirabilales</taxon>
        <taxon>Candidatus Methylomirabilaceae</taxon>
        <taxon>Candidatus Methylomirabilis</taxon>
    </lineage>
</organism>
<evidence type="ECO:0000313" key="3">
    <source>
        <dbReference type="Proteomes" id="UP000006898"/>
    </source>
</evidence>
<gene>
    <name evidence="2" type="ORF">DAMO_0997</name>
</gene>
<accession>D5MMV8</accession>
<proteinExistence type="predicted"/>
<reference evidence="2 3" key="1">
    <citation type="journal article" date="2010" name="Nature">
        <title>Nitrite-driven anaerobic methane oxidation by oxygenic bacteria.</title>
        <authorList>
            <person name="Ettwig K.F."/>
            <person name="Butler M.K."/>
            <person name="Le Paslier D."/>
            <person name="Pelletier E."/>
            <person name="Mangenot S."/>
            <person name="Kuypers M.M.M."/>
            <person name="Schreiber F."/>
            <person name="Dutilh B.E."/>
            <person name="Zedelius J."/>
            <person name="de Beer D."/>
            <person name="Gloerich J."/>
            <person name="Wessels H.J.C.T."/>
            <person name="van Allen T."/>
            <person name="Luesken F."/>
            <person name="Wu M."/>
            <person name="van de Pas-Schoonen K.T."/>
            <person name="Op den Camp H.J.M."/>
            <person name="Janssen-Megens E.M."/>
            <person name="Francoijs K-J."/>
            <person name="Stunnenberg H."/>
            <person name="Weissenbach J."/>
            <person name="Jetten M.S.M."/>
            <person name="Strous M."/>
        </authorList>
    </citation>
    <scope>NUCLEOTIDE SEQUENCE [LARGE SCALE GENOMIC DNA]</scope>
</reference>
<evidence type="ECO:0000313" key="2">
    <source>
        <dbReference type="EMBL" id="CBE68058.1"/>
    </source>
</evidence>
<evidence type="ECO:0000256" key="1">
    <source>
        <dbReference type="SAM" id="MobiDB-lite"/>
    </source>
</evidence>
<name>D5MMV8_METO1</name>
<dbReference type="KEGG" id="mox:DAMO_0997"/>
<protein>
    <submittedName>
        <fullName evidence="2">Uncharacterized protein</fullName>
    </submittedName>
</protein>
<dbReference type="HOGENOM" id="CLU_3428152_0_0_0"/>
<feature type="region of interest" description="Disordered" evidence="1">
    <location>
        <begin position="1"/>
        <end position="20"/>
    </location>
</feature>
<dbReference type="AlphaFoldDB" id="D5MMV8"/>